<keyword evidence="2" id="KW-1185">Reference proteome</keyword>
<dbReference type="AlphaFoldDB" id="M5S5T5"/>
<sequence length="56" mass="6785">MIAFLRDHLRRKTPACKRLKIIQSLSCYRRYVQASSFDDLKFIQRKLEELTRAEKI</sequence>
<dbReference type="PATRIC" id="fig|1265738.3.peg.47"/>
<accession>M5S5T5</accession>
<dbReference type="Proteomes" id="UP000011991">
    <property type="component" value="Unassembled WGS sequence"/>
</dbReference>
<organism evidence="1 2">
    <name type="scientific">Rhodopirellula maiorica SM1</name>
    <dbReference type="NCBI Taxonomy" id="1265738"/>
    <lineage>
        <taxon>Bacteria</taxon>
        <taxon>Pseudomonadati</taxon>
        <taxon>Planctomycetota</taxon>
        <taxon>Planctomycetia</taxon>
        <taxon>Pirellulales</taxon>
        <taxon>Pirellulaceae</taxon>
        <taxon>Novipirellula</taxon>
    </lineage>
</organism>
<proteinExistence type="predicted"/>
<gene>
    <name evidence="1" type="ORF">RMSM_00049</name>
</gene>
<evidence type="ECO:0000313" key="1">
    <source>
        <dbReference type="EMBL" id="EMI23022.1"/>
    </source>
</evidence>
<name>M5S5T5_9BACT</name>
<comment type="caution">
    <text evidence="1">The sequence shown here is derived from an EMBL/GenBank/DDBJ whole genome shotgun (WGS) entry which is preliminary data.</text>
</comment>
<reference evidence="1 2" key="1">
    <citation type="journal article" date="2013" name="Mar. Genomics">
        <title>Expression of sulfatases in Rhodopirellula baltica and the diversity of sulfatases in the genus Rhodopirellula.</title>
        <authorList>
            <person name="Wegner C.E."/>
            <person name="Richter-Heitmann T."/>
            <person name="Klindworth A."/>
            <person name="Klockow C."/>
            <person name="Richter M."/>
            <person name="Achstetter T."/>
            <person name="Glockner F.O."/>
            <person name="Harder J."/>
        </authorList>
    </citation>
    <scope>NUCLEOTIDE SEQUENCE [LARGE SCALE GENOMIC DNA]</scope>
    <source>
        <strain evidence="1 2">SM1</strain>
    </source>
</reference>
<dbReference type="EMBL" id="ANOG01000006">
    <property type="protein sequence ID" value="EMI23022.1"/>
    <property type="molecule type" value="Genomic_DNA"/>
</dbReference>
<evidence type="ECO:0000313" key="2">
    <source>
        <dbReference type="Proteomes" id="UP000011991"/>
    </source>
</evidence>
<protein>
    <submittedName>
        <fullName evidence="1">Uncharacterized protein</fullName>
    </submittedName>
</protein>